<keyword evidence="3" id="KW-0472">Membrane</keyword>
<name>A0A3M9NRU0_9BACT</name>
<dbReference type="AlphaFoldDB" id="A0A3M9NRU0"/>
<feature type="region of interest" description="Disordered" evidence="2">
    <location>
        <begin position="491"/>
        <end position="512"/>
    </location>
</feature>
<evidence type="ECO:0000259" key="4">
    <source>
        <dbReference type="Pfam" id="PF20703"/>
    </source>
</evidence>
<evidence type="ECO:0000313" key="5">
    <source>
        <dbReference type="EMBL" id="RNI39758.1"/>
    </source>
</evidence>
<protein>
    <submittedName>
        <fullName evidence="5">ATP-binding protein</fullName>
    </submittedName>
</protein>
<proteinExistence type="predicted"/>
<keyword evidence="1" id="KW-0175">Coiled coil</keyword>
<feature type="coiled-coil region" evidence="1">
    <location>
        <begin position="517"/>
        <end position="551"/>
    </location>
</feature>
<dbReference type="Proteomes" id="UP000267223">
    <property type="component" value="Unassembled WGS sequence"/>
</dbReference>
<keyword evidence="3" id="KW-1133">Transmembrane helix</keyword>
<dbReference type="OrthoDB" id="1090410at2"/>
<dbReference type="GO" id="GO:0005524">
    <property type="term" value="F:ATP binding"/>
    <property type="evidence" value="ECO:0007669"/>
    <property type="project" value="UniProtKB-KW"/>
</dbReference>
<keyword evidence="5" id="KW-0547">Nucleotide-binding</keyword>
<keyword evidence="5" id="KW-0067">ATP-binding</keyword>
<feature type="compositionally biased region" description="Polar residues" evidence="2">
    <location>
        <begin position="491"/>
        <end position="505"/>
    </location>
</feature>
<dbReference type="SUPFAM" id="SSF52540">
    <property type="entry name" value="P-loop containing nucleoside triphosphate hydrolases"/>
    <property type="match status" value="1"/>
</dbReference>
<evidence type="ECO:0000256" key="2">
    <source>
        <dbReference type="SAM" id="MobiDB-lite"/>
    </source>
</evidence>
<dbReference type="Pfam" id="PF20703">
    <property type="entry name" value="nSTAND1"/>
    <property type="match status" value="1"/>
</dbReference>
<organism evidence="5 6">
    <name type="scientific">Hanamia caeni</name>
    <dbReference type="NCBI Taxonomy" id="2294116"/>
    <lineage>
        <taxon>Bacteria</taxon>
        <taxon>Pseudomonadati</taxon>
        <taxon>Bacteroidota</taxon>
        <taxon>Chitinophagia</taxon>
        <taxon>Chitinophagales</taxon>
        <taxon>Chitinophagaceae</taxon>
        <taxon>Hanamia</taxon>
    </lineage>
</organism>
<dbReference type="EMBL" id="RJJR01000001">
    <property type="protein sequence ID" value="RNI39758.1"/>
    <property type="molecule type" value="Genomic_DNA"/>
</dbReference>
<dbReference type="Gene3D" id="3.40.50.300">
    <property type="entry name" value="P-loop containing nucleotide triphosphate hydrolases"/>
    <property type="match status" value="1"/>
</dbReference>
<feature type="transmembrane region" description="Helical" evidence="3">
    <location>
        <begin position="427"/>
        <end position="445"/>
    </location>
</feature>
<dbReference type="InterPro" id="IPR049052">
    <property type="entry name" value="nSTAND1"/>
</dbReference>
<accession>A0A3M9NRU0</accession>
<evidence type="ECO:0000256" key="1">
    <source>
        <dbReference type="SAM" id="Coils"/>
    </source>
</evidence>
<feature type="domain" description="Novel STAND NTPase 1" evidence="4">
    <location>
        <begin position="15"/>
        <end position="277"/>
    </location>
</feature>
<keyword evidence="6" id="KW-1185">Reference proteome</keyword>
<dbReference type="InterPro" id="IPR027417">
    <property type="entry name" value="P-loop_NTPase"/>
</dbReference>
<evidence type="ECO:0000256" key="3">
    <source>
        <dbReference type="SAM" id="Phobius"/>
    </source>
</evidence>
<comment type="caution">
    <text evidence="5">The sequence shown here is derived from an EMBL/GenBank/DDBJ whole genome shotgun (WGS) entry which is preliminary data.</text>
</comment>
<reference evidence="5 6" key="1">
    <citation type="submission" date="2018-11" db="EMBL/GenBank/DDBJ databases">
        <title>Draft genome sequence of Ferruginibacter sp. BO-59.</title>
        <authorList>
            <person name="Im W.T."/>
        </authorList>
    </citation>
    <scope>NUCLEOTIDE SEQUENCE [LARGE SCALE GENOMIC DNA]</scope>
    <source>
        <strain evidence="5 6">BO-59</strain>
    </source>
</reference>
<evidence type="ECO:0000313" key="6">
    <source>
        <dbReference type="Proteomes" id="UP000267223"/>
    </source>
</evidence>
<dbReference type="RefSeq" id="WP_123118649.1">
    <property type="nucleotide sequence ID" value="NZ_RJJR01000001.1"/>
</dbReference>
<keyword evidence="3" id="KW-0812">Transmembrane</keyword>
<gene>
    <name evidence="5" type="ORF">EFY79_00165</name>
</gene>
<sequence length="725" mass="82585">MPSNDSGTASDSGLFIGLESYSEAQSNIFYGRDDETDQLTGLVKTNTLTIVFGKSGTGKTSLLNAGIFPILRKEFFLPFRIRLEFKEDSPELVDQIKNVLKTQIDKYGFNASSYPDSKTTLWEYFHSEPLWKTITPILVFDQFEEIFTLAKKANHFGANELATFWDELADVIENSIPRKLKDEFLNEKQQVKYGYKDPKAKIIFAFREEYLPEFESVSTKIPAIKYSRFRLLPMNGNQAYTVITKTWQSKIDESEAHKIVSFLVNEEDVDKNYDMLAIEPSLLSQVCTYIDKERVSQNQNKISSGFLAQYPKEKILHSIYNQVLNESNQAVLGPNPGPSKSLRPVNDFLEDKLITDEGYRTKYSINEIDRTLLPGIEVLKRKYFVREDGKSIELTHDVLAPIIKDDREERRKLFAEKEAKKRANKRFLVIAIIAVLAAIAIWFAIAGKAVHDKDEAVKQKAQIDEQIKASTDSLNSLQDSIGSLRKTLNNGRYVSNNRNQNSSVDNPEAAGADSLKTDSLQNRFAEINNQRSQLKNEIALQDAQIAELLDNKKASALLNDQAKSSIEFLQRRVTFDSIKLLDLQQAYTKLSLEFQDYRRKHPELIRPKQPVIAHPEDTNSLKLKVSFEAGKPVPKNLLIYLLPEVKANEKLIKRSKVYEIGCDPKIETAKGKKTAQFVNGLYVFYDVPPGKYFLKVCAYYGGYQEYRKTNNGNVTINFDASPPIR</sequence>